<evidence type="ECO:0000313" key="2">
    <source>
        <dbReference type="EMBL" id="GGF37259.1"/>
    </source>
</evidence>
<reference evidence="2" key="1">
    <citation type="journal article" date="2014" name="Int. J. Syst. Evol. Microbiol.">
        <title>Complete genome sequence of Corynebacterium casei LMG S-19264T (=DSM 44701T), isolated from a smear-ripened cheese.</title>
        <authorList>
            <consortium name="US DOE Joint Genome Institute (JGI-PGF)"/>
            <person name="Walter F."/>
            <person name="Albersmeier A."/>
            <person name="Kalinowski J."/>
            <person name="Ruckert C."/>
        </authorList>
    </citation>
    <scope>NUCLEOTIDE SEQUENCE</scope>
    <source>
        <strain evidence="2">CGMCC 1.15725</strain>
    </source>
</reference>
<protein>
    <recommendedName>
        <fullName evidence="4">DUF1127 domain-containing protein</fullName>
    </recommendedName>
</protein>
<evidence type="ECO:0000313" key="3">
    <source>
        <dbReference type="Proteomes" id="UP000646365"/>
    </source>
</evidence>
<comment type="caution">
    <text evidence="2">The sequence shown here is derived from an EMBL/GenBank/DDBJ whole genome shotgun (WGS) entry which is preliminary data.</text>
</comment>
<gene>
    <name evidence="2" type="ORF">GCM10011611_49730</name>
</gene>
<reference evidence="2" key="2">
    <citation type="submission" date="2020-09" db="EMBL/GenBank/DDBJ databases">
        <authorList>
            <person name="Sun Q."/>
            <person name="Zhou Y."/>
        </authorList>
    </citation>
    <scope>NUCLEOTIDE SEQUENCE</scope>
    <source>
        <strain evidence="2">CGMCC 1.15725</strain>
    </source>
</reference>
<evidence type="ECO:0008006" key="4">
    <source>
        <dbReference type="Google" id="ProtNLM"/>
    </source>
</evidence>
<dbReference type="AlphaFoldDB" id="A0A8J2YXP6"/>
<accession>A0A8J2YXP6</accession>
<evidence type="ECO:0000256" key="1">
    <source>
        <dbReference type="SAM" id="MobiDB-lite"/>
    </source>
</evidence>
<organism evidence="2 3">
    <name type="scientific">Aliidongia dinghuensis</name>
    <dbReference type="NCBI Taxonomy" id="1867774"/>
    <lineage>
        <taxon>Bacteria</taxon>
        <taxon>Pseudomonadati</taxon>
        <taxon>Pseudomonadota</taxon>
        <taxon>Alphaproteobacteria</taxon>
        <taxon>Rhodospirillales</taxon>
        <taxon>Dongiaceae</taxon>
        <taxon>Aliidongia</taxon>
    </lineage>
</organism>
<proteinExistence type="predicted"/>
<name>A0A8J2YXP6_9PROT</name>
<feature type="region of interest" description="Disordered" evidence="1">
    <location>
        <begin position="33"/>
        <end position="68"/>
    </location>
</feature>
<dbReference type="EMBL" id="BMJQ01000015">
    <property type="protein sequence ID" value="GGF37259.1"/>
    <property type="molecule type" value="Genomic_DNA"/>
</dbReference>
<keyword evidence="3" id="KW-1185">Reference proteome</keyword>
<dbReference type="Proteomes" id="UP000646365">
    <property type="component" value="Unassembled WGS sequence"/>
</dbReference>
<sequence>MQEMLLRAEAKPAEAPAIRIPPGAKGATIIRFDARSSPTLRPMNARPRTSQGETARLPAPSLPPTAPAGRLTRLRLVGAFIHARLRRRPRNRQTTLEWEALDDRTLRDLGLYRVGSDRFVIIRYYDD</sequence>